<feature type="signal peptide" evidence="2">
    <location>
        <begin position="1"/>
        <end position="26"/>
    </location>
</feature>
<keyword evidence="4" id="KW-1185">Reference proteome</keyword>
<organism evidence="3 4">
    <name type="scientific">Tahibacter aquaticus</name>
    <dbReference type="NCBI Taxonomy" id="520092"/>
    <lineage>
        <taxon>Bacteria</taxon>
        <taxon>Pseudomonadati</taxon>
        <taxon>Pseudomonadota</taxon>
        <taxon>Gammaproteobacteria</taxon>
        <taxon>Lysobacterales</taxon>
        <taxon>Rhodanobacteraceae</taxon>
        <taxon>Tahibacter</taxon>
    </lineage>
</organism>
<feature type="chain" id="PRO_5020636396" description="Tandem-95 repeat protein" evidence="2">
    <location>
        <begin position="27"/>
        <end position="1173"/>
    </location>
</feature>
<dbReference type="Pfam" id="PF17963">
    <property type="entry name" value="Big_9"/>
    <property type="match status" value="1"/>
</dbReference>
<dbReference type="Gene3D" id="2.60.40.3440">
    <property type="match status" value="1"/>
</dbReference>
<dbReference type="Proteomes" id="UP000295293">
    <property type="component" value="Unassembled WGS sequence"/>
</dbReference>
<dbReference type="RefSeq" id="WP_133817846.1">
    <property type="nucleotide sequence ID" value="NZ_SNZH01000003.1"/>
</dbReference>
<dbReference type="AlphaFoldDB" id="A0A4R6Z500"/>
<gene>
    <name evidence="3" type="ORF">DFR29_103250</name>
</gene>
<name>A0A4R6Z500_9GAMM</name>
<dbReference type="OrthoDB" id="614750at2"/>
<feature type="region of interest" description="Disordered" evidence="1">
    <location>
        <begin position="35"/>
        <end position="54"/>
    </location>
</feature>
<evidence type="ECO:0008006" key="5">
    <source>
        <dbReference type="Google" id="ProtNLM"/>
    </source>
</evidence>
<evidence type="ECO:0000256" key="2">
    <source>
        <dbReference type="SAM" id="SignalP"/>
    </source>
</evidence>
<dbReference type="EMBL" id="SNZH01000003">
    <property type="protein sequence ID" value="TDR46714.1"/>
    <property type="molecule type" value="Genomic_DNA"/>
</dbReference>
<accession>A0A4R6Z500</accession>
<dbReference type="NCBIfam" id="NF012211">
    <property type="entry name" value="tand_rpt_95"/>
    <property type="match status" value="1"/>
</dbReference>
<reference evidence="3 4" key="1">
    <citation type="submission" date="2019-03" db="EMBL/GenBank/DDBJ databases">
        <title>Genomic Encyclopedia of Type Strains, Phase IV (KMG-IV): sequencing the most valuable type-strain genomes for metagenomic binning, comparative biology and taxonomic classification.</title>
        <authorList>
            <person name="Goeker M."/>
        </authorList>
    </citation>
    <scope>NUCLEOTIDE SEQUENCE [LARGE SCALE GENOMIC DNA]</scope>
    <source>
        <strain evidence="3 4">DSM 21667</strain>
    </source>
</reference>
<evidence type="ECO:0000256" key="1">
    <source>
        <dbReference type="SAM" id="MobiDB-lite"/>
    </source>
</evidence>
<sequence length="1173" mass="117392">MTILSTLPRLAATLALLGAFALPVSAATVTLVPGNGFSDTTPRTPEGGNNGTTLGQQRTNLFNAAAQVWGAALTSTQTIKVQAAFETLTCSAASGTLGSAGATGNYILTDGVDDRYYAVALAEALTGQNLNATASNTNEISATFNARVDLDDTGCLGSTRFYYGLTGPAPAGTIALYPVVLHELGHGLGFAAFICRTSPQCTNTSPATPYGAYFFNVPDIWSDTIRDNDIDGLGTSRRWSELTTAERVVSFTHDPFLVWNGMTVSSNIAGQAAIAKNEDRLRMYAPSTFVPGSSISHFHSDASPSLLMEPSLSAGVFTQTDLTDCLFADIGWIDSRCATVINATPTLNALPTPVNLLEDAGTQVVSLSGIGDNDALVQELSVAAVSGNTALIANPAVTYTNPDSSGSISYTPQPNQSGSAVITVGVFDDGGWANGGNDLVTRQFTVNVTAVNDAPVIASSAPTTATEAVAYNYAPAATDVDGPGQTWSLVAPTHTCGGSINASGGAFTFTPAGPTPPASCVVALQICDGGSPNLCAAQTTSVSISAVNSAPAITSSAPATATEDLAYTYNATRSDPDGPGQTWSLVSPTHTCGGSIGASSGAFTFTPAGPVPPASCVVAVQVCDGGTPNLCAMQTTTVSIAAVNDAPVIDSSAATTATEDVAYSYNATRSDADGPGQSWSLVAPTHTCSGSINASSGAFAFTPPGPLPPASCVVAVQVCDGATPSLCATQTTTVTVAAVNDAPVISSSAPALAIEDAAYSYNPSRNDPDGPGQSWSLSAAHTCGGSIVPATGAFSFTPAGPVPPAGCVVSVEVCDGGTPNLCSGPQTTSVGIMAINDPPVATAPANVGADEDTPRTFSGSERLALGDADSASVQVTLTVNNGRLSLATLAGLSFLDGDGSDDASMRFNATPAAADAAVATLSLRPSADYNGSATLNFSVDDGAAAAVQRSIAIAIAAQADIVDDTVGVLEDSSLVFNVISGTGGASPDNFAGTPILSAIGSPSHGTATFAPDGSISYTPAANFSGSDSFGYSVNSGGVSESGGITISIAAVNDPPTLDAIPNPALISVDAGLQTVNLGGIGPGGGETTQTLMVTAVSDNPSLIANPAVSYTSPGATGTLTYTPQPGQHGTAIITVSVTDSGGTSSGGIDTVSRSFSQVVGVLDRIFANGFQQP</sequence>
<evidence type="ECO:0000313" key="3">
    <source>
        <dbReference type="EMBL" id="TDR46714.1"/>
    </source>
</evidence>
<proteinExistence type="predicted"/>
<comment type="caution">
    <text evidence="3">The sequence shown here is derived from an EMBL/GenBank/DDBJ whole genome shotgun (WGS) entry which is preliminary data.</text>
</comment>
<evidence type="ECO:0000313" key="4">
    <source>
        <dbReference type="Proteomes" id="UP000295293"/>
    </source>
</evidence>
<keyword evidence="2" id="KW-0732">Signal</keyword>
<protein>
    <recommendedName>
        <fullName evidence="5">Tandem-95 repeat protein</fullName>
    </recommendedName>
</protein>